<proteinExistence type="predicted"/>
<evidence type="ECO:0000313" key="2">
    <source>
        <dbReference type="Proteomes" id="UP000217005"/>
    </source>
</evidence>
<comment type="caution">
    <text evidence="1">The sequence shown here is derived from an EMBL/GenBank/DDBJ whole genome shotgun (WGS) entry which is preliminary data.</text>
</comment>
<reference evidence="1 2" key="1">
    <citation type="submission" date="2017-05" db="EMBL/GenBank/DDBJ databases">
        <title>Complete and WGS of Bordetella genogroups.</title>
        <authorList>
            <person name="Spilker T."/>
            <person name="LiPuma J."/>
        </authorList>
    </citation>
    <scope>NUCLEOTIDE SEQUENCE [LARGE SCALE GENOMIC DNA]</scope>
    <source>
        <strain evidence="1 2">AU17610</strain>
    </source>
</reference>
<gene>
    <name evidence="1" type="ORF">CEG14_02230</name>
</gene>
<evidence type="ECO:0000313" key="1">
    <source>
        <dbReference type="EMBL" id="OZI40599.1"/>
    </source>
</evidence>
<dbReference type="Proteomes" id="UP000217005">
    <property type="component" value="Unassembled WGS sequence"/>
</dbReference>
<organism evidence="1 2">
    <name type="scientific">Bordetella genomosp. 1</name>
    <dbReference type="NCBI Taxonomy" id="1395607"/>
    <lineage>
        <taxon>Bacteria</taxon>
        <taxon>Pseudomonadati</taxon>
        <taxon>Pseudomonadota</taxon>
        <taxon>Betaproteobacteria</taxon>
        <taxon>Burkholderiales</taxon>
        <taxon>Alcaligenaceae</taxon>
        <taxon>Bordetella</taxon>
    </lineage>
</organism>
<accession>A0A261ST95</accession>
<dbReference type="AlphaFoldDB" id="A0A261ST95"/>
<protein>
    <submittedName>
        <fullName evidence="1">Uncharacterized protein</fullName>
    </submittedName>
</protein>
<name>A0A261ST95_9BORD</name>
<sequence>MRYDLDSSRLYRYALPAGYRYDVATYSPTGNFILVSRQPLADGSTAALRAGAAASEILVMHADGSGLQVLPLRPGIKLAAFMSRDESQVAYWRANRMHPENHRIPFSDMEIWEYRCGARSDERFAPKAIGMFGGGPIQYLSGQEILFHTYGGSPRFEDANFEKKYASSEIYRIRRDEVGALVPVVIAGFITTTLPSVDKSGNLYAWGALATNRNLGLIRTTPDGSSTIWHLSAQPSEMIVSASGDDVAIVYLDRQEKRGSAETTGLARFSPSSSVMHPVSIPPLKSATEIPVVPGAAWCLQ</sequence>
<dbReference type="EMBL" id="NEVL01000001">
    <property type="protein sequence ID" value="OZI40599.1"/>
    <property type="molecule type" value="Genomic_DNA"/>
</dbReference>